<evidence type="ECO:0000313" key="2">
    <source>
        <dbReference type="Proteomes" id="UP001234297"/>
    </source>
</evidence>
<dbReference type="EMBL" id="CM056811">
    <property type="protein sequence ID" value="KAJ8637932.1"/>
    <property type="molecule type" value="Genomic_DNA"/>
</dbReference>
<comment type="caution">
    <text evidence="1">The sequence shown here is derived from an EMBL/GenBank/DDBJ whole genome shotgun (WGS) entry which is preliminary data.</text>
</comment>
<reference evidence="1 2" key="1">
    <citation type="journal article" date="2022" name="Hortic Res">
        <title>A haplotype resolved chromosomal level avocado genome allows analysis of novel avocado genes.</title>
        <authorList>
            <person name="Nath O."/>
            <person name="Fletcher S.J."/>
            <person name="Hayward A."/>
            <person name="Shaw L.M."/>
            <person name="Masouleh A.K."/>
            <person name="Furtado A."/>
            <person name="Henry R.J."/>
            <person name="Mitter N."/>
        </authorList>
    </citation>
    <scope>NUCLEOTIDE SEQUENCE [LARGE SCALE GENOMIC DNA]</scope>
    <source>
        <strain evidence="2">cv. Hass</strain>
    </source>
</reference>
<protein>
    <submittedName>
        <fullName evidence="1">Uncharacterized protein</fullName>
    </submittedName>
</protein>
<name>A0ACC2LWS6_PERAE</name>
<sequence length="223" mass="24221">MQHDLYEACAMGDTVTFSKLHQTDGSVLDQRTAGSQDTPLHIASLFNHKELASVIINLQPNLLMTSNREEETPLHVACRVGGFDIIELVLNHRPNLARWLIRAKESALLIACSRGHSQVAFKLANTMPLLALDESGSLACLLMAASGGETGEFLLIIWLVGRIFAILVSKPGMKVHARSEEGKTAIGISSQNSIGLRGKHTEAQVDADALSPVDPYLNPPYRC</sequence>
<evidence type="ECO:0000313" key="1">
    <source>
        <dbReference type="EMBL" id="KAJ8637932.1"/>
    </source>
</evidence>
<proteinExistence type="predicted"/>
<dbReference type="Proteomes" id="UP001234297">
    <property type="component" value="Chromosome 3"/>
</dbReference>
<gene>
    <name evidence="1" type="ORF">MRB53_012199</name>
</gene>
<accession>A0ACC2LWS6</accession>
<keyword evidence="2" id="KW-1185">Reference proteome</keyword>
<organism evidence="1 2">
    <name type="scientific">Persea americana</name>
    <name type="common">Avocado</name>
    <dbReference type="NCBI Taxonomy" id="3435"/>
    <lineage>
        <taxon>Eukaryota</taxon>
        <taxon>Viridiplantae</taxon>
        <taxon>Streptophyta</taxon>
        <taxon>Embryophyta</taxon>
        <taxon>Tracheophyta</taxon>
        <taxon>Spermatophyta</taxon>
        <taxon>Magnoliopsida</taxon>
        <taxon>Magnoliidae</taxon>
        <taxon>Laurales</taxon>
        <taxon>Lauraceae</taxon>
        <taxon>Persea</taxon>
    </lineage>
</organism>